<protein>
    <recommendedName>
        <fullName evidence="3">beta-glucosidase</fullName>
        <ecNumber evidence="3">3.2.1.21</ecNumber>
    </recommendedName>
</protein>
<dbReference type="EC" id="3.2.1.21" evidence="3"/>
<comment type="similarity">
    <text evidence="2">Belongs to the glycosyl hydrolase 3 family.</text>
</comment>
<dbReference type="PANTHER" id="PTHR42715">
    <property type="entry name" value="BETA-GLUCOSIDASE"/>
    <property type="match status" value="1"/>
</dbReference>
<dbReference type="PANTHER" id="PTHR42715:SF29">
    <property type="entry name" value="BETA-GLUCOSIDASE A-RELATED"/>
    <property type="match status" value="1"/>
</dbReference>
<dbReference type="Gene3D" id="3.40.50.1700">
    <property type="entry name" value="Glycoside hydrolase family 3 C-terminal domain"/>
    <property type="match status" value="1"/>
</dbReference>
<evidence type="ECO:0000256" key="3">
    <source>
        <dbReference type="ARBA" id="ARBA00012744"/>
    </source>
</evidence>
<proteinExistence type="inferred from homology"/>
<evidence type="ECO:0000313" key="9">
    <source>
        <dbReference type="EMBL" id="BCR89573.1"/>
    </source>
</evidence>
<dbReference type="EMBL" id="AP024420">
    <property type="protein sequence ID" value="BCR89573.1"/>
    <property type="molecule type" value="Genomic_DNA"/>
</dbReference>
<evidence type="ECO:0000313" key="10">
    <source>
        <dbReference type="Proteomes" id="UP000637239"/>
    </source>
</evidence>
<keyword evidence="10" id="KW-1185">Reference proteome</keyword>
<comment type="catalytic activity">
    <reaction evidence="1">
        <text>Hydrolysis of terminal, non-reducing beta-D-glucosyl residues with release of beta-D-glucose.</text>
        <dbReference type="EC" id="3.2.1.21"/>
    </reaction>
</comment>
<organism evidence="9 10">
    <name type="scientific">Aspergillus chevalieri</name>
    <name type="common">Eurotium chevalieri</name>
    <dbReference type="NCBI Taxonomy" id="182096"/>
    <lineage>
        <taxon>Eukaryota</taxon>
        <taxon>Fungi</taxon>
        <taxon>Dikarya</taxon>
        <taxon>Ascomycota</taxon>
        <taxon>Pezizomycotina</taxon>
        <taxon>Eurotiomycetes</taxon>
        <taxon>Eurotiomycetidae</taxon>
        <taxon>Eurotiales</taxon>
        <taxon>Aspergillaceae</taxon>
        <taxon>Aspergillus</taxon>
        <taxon>Aspergillus subgen. Aspergillus</taxon>
    </lineage>
</organism>
<keyword evidence="7" id="KW-0624">Polysaccharide degradation</keyword>
<evidence type="ECO:0000256" key="7">
    <source>
        <dbReference type="ARBA" id="ARBA00023326"/>
    </source>
</evidence>
<keyword evidence="5" id="KW-0119">Carbohydrate metabolism</keyword>
<dbReference type="GO" id="GO:0008422">
    <property type="term" value="F:beta-glucosidase activity"/>
    <property type="evidence" value="ECO:0007669"/>
    <property type="project" value="UniProtKB-EC"/>
</dbReference>
<evidence type="ECO:0000256" key="1">
    <source>
        <dbReference type="ARBA" id="ARBA00000448"/>
    </source>
</evidence>
<accession>A0A7R7VSW8</accession>
<evidence type="ECO:0000256" key="4">
    <source>
        <dbReference type="ARBA" id="ARBA00022801"/>
    </source>
</evidence>
<feature type="domain" description="Glycoside hydrolase family 3 C-terminal" evidence="8">
    <location>
        <begin position="24"/>
        <end position="201"/>
    </location>
</feature>
<name>A0A7R7VSW8_ASPCH</name>
<dbReference type="InterPro" id="IPR002772">
    <property type="entry name" value="Glyco_hydro_3_C"/>
</dbReference>
<reference evidence="9" key="1">
    <citation type="submission" date="2021-01" db="EMBL/GenBank/DDBJ databases">
        <authorList>
            <consortium name="Aspergillus chevalieri M1 genome sequencing consortium"/>
            <person name="Kazuki M."/>
            <person name="Futagami T."/>
        </authorList>
    </citation>
    <scope>NUCLEOTIDE SEQUENCE</scope>
    <source>
        <strain evidence="9">M1</strain>
    </source>
</reference>
<dbReference type="SUPFAM" id="SSF52279">
    <property type="entry name" value="Beta-D-glucan exohydrolase, C-terminal domain"/>
    <property type="match status" value="1"/>
</dbReference>
<dbReference type="GeneID" id="66983931"/>
<dbReference type="GO" id="GO:0009251">
    <property type="term" value="P:glucan catabolic process"/>
    <property type="evidence" value="ECO:0007669"/>
    <property type="project" value="TreeGrafter"/>
</dbReference>
<dbReference type="InterPro" id="IPR036881">
    <property type="entry name" value="Glyco_hydro_3_C_sf"/>
</dbReference>
<dbReference type="KEGG" id="ache:ACHE_50771A"/>
<evidence type="ECO:0000256" key="5">
    <source>
        <dbReference type="ARBA" id="ARBA00023277"/>
    </source>
</evidence>
<evidence type="ECO:0000256" key="6">
    <source>
        <dbReference type="ARBA" id="ARBA00023295"/>
    </source>
</evidence>
<keyword evidence="6" id="KW-0326">Glycosidase</keyword>
<gene>
    <name evidence="9" type="ORF">ACHE_50771A</name>
</gene>
<dbReference type="RefSeq" id="XP_043138095.1">
    <property type="nucleotide sequence ID" value="XM_043280525.1"/>
</dbReference>
<keyword evidence="4" id="KW-0378">Hydrolase</keyword>
<sequence>MLNEHVDVRGDHAKLARETGAKSTVLLKSVNKTLPLTGKEKLTATFGEDAGPNINGPNSCKFRTCDSGTLAVGWGSGAPEFTNLITPDTAIQNKFVKYGGAYESILTNWAPAEQIDILARRADVSLVFVNSNSGEGQVFENNYGDRNNLTLWKNGEELVKRVASSCPNTAVVVHSTGAVILEDIKQNPNVTALLWAGLPGDLLRFRNIIC</sequence>
<dbReference type="InterPro" id="IPR050288">
    <property type="entry name" value="Cellulose_deg_GH3"/>
</dbReference>
<evidence type="ECO:0000256" key="2">
    <source>
        <dbReference type="ARBA" id="ARBA00005336"/>
    </source>
</evidence>
<dbReference type="AlphaFoldDB" id="A0A7R7VSW8"/>
<reference evidence="9" key="2">
    <citation type="submission" date="2021-02" db="EMBL/GenBank/DDBJ databases">
        <title>Aspergillus chevalieri M1 genome sequence.</title>
        <authorList>
            <person name="Kadooka C."/>
            <person name="Mori K."/>
            <person name="Futagami T."/>
        </authorList>
    </citation>
    <scope>NUCLEOTIDE SEQUENCE</scope>
    <source>
        <strain evidence="9">M1</strain>
    </source>
</reference>
<evidence type="ECO:0000259" key="8">
    <source>
        <dbReference type="Pfam" id="PF01915"/>
    </source>
</evidence>
<dbReference type="Pfam" id="PF01915">
    <property type="entry name" value="Glyco_hydro_3_C"/>
    <property type="match status" value="1"/>
</dbReference>
<dbReference type="Proteomes" id="UP000637239">
    <property type="component" value="Chromosome 5"/>
</dbReference>